<sequence>MSENPTAGRIAGRDGRSVVLFVYVVVVAIAGFWGYLLGALGIQDLQPVSLFFLFEIQPTPVGLAVYGMITLGVGLGVVLLAVGYVSRRYTA</sequence>
<dbReference type="RefSeq" id="WP_007691673.1">
    <property type="nucleotide sequence ID" value="NZ_AJRK01000431.1"/>
</dbReference>
<comment type="caution">
    <text evidence="2">The sequence shown here is derived from an EMBL/GenBank/DDBJ whole genome shotgun (WGS) entry which is preliminary data.</text>
</comment>
<accession>M0M5T7</accession>
<keyword evidence="1" id="KW-1133">Transmembrane helix</keyword>
<dbReference type="eggNOG" id="arCOG06260">
    <property type="taxonomic scope" value="Archaea"/>
</dbReference>
<keyword evidence="1" id="KW-0812">Transmembrane</keyword>
<dbReference type="OrthoDB" id="210904at2157"/>
<evidence type="ECO:0000256" key="1">
    <source>
        <dbReference type="SAM" id="Phobius"/>
    </source>
</evidence>
<gene>
    <name evidence="2" type="ORF">C447_05488</name>
</gene>
<dbReference type="AlphaFoldDB" id="M0M5T7"/>
<organism evidence="2 3">
    <name type="scientific">Halococcus hamelinensis 100A6</name>
    <dbReference type="NCBI Taxonomy" id="1132509"/>
    <lineage>
        <taxon>Archaea</taxon>
        <taxon>Methanobacteriati</taxon>
        <taxon>Methanobacteriota</taxon>
        <taxon>Stenosarchaea group</taxon>
        <taxon>Halobacteria</taxon>
        <taxon>Halobacteriales</taxon>
        <taxon>Halococcaceae</taxon>
        <taxon>Halococcus</taxon>
    </lineage>
</organism>
<keyword evidence="1" id="KW-0472">Membrane</keyword>
<evidence type="ECO:0000313" key="3">
    <source>
        <dbReference type="Proteomes" id="UP000011566"/>
    </source>
</evidence>
<feature type="transmembrane region" description="Helical" evidence="1">
    <location>
        <begin position="63"/>
        <end position="85"/>
    </location>
</feature>
<dbReference type="EMBL" id="AOMB01000014">
    <property type="protein sequence ID" value="EMA39979.1"/>
    <property type="molecule type" value="Genomic_DNA"/>
</dbReference>
<keyword evidence="3" id="KW-1185">Reference proteome</keyword>
<reference evidence="2 3" key="1">
    <citation type="journal article" date="2014" name="PLoS Genet.">
        <title>Phylogenetically driven sequencing of extremely halophilic archaea reveals strategies for static and dynamic osmo-response.</title>
        <authorList>
            <person name="Becker E.A."/>
            <person name="Seitzer P.M."/>
            <person name="Tritt A."/>
            <person name="Larsen D."/>
            <person name="Krusor M."/>
            <person name="Yao A.I."/>
            <person name="Wu D."/>
            <person name="Madern D."/>
            <person name="Eisen J.A."/>
            <person name="Darling A.E."/>
            <person name="Facciotti M.T."/>
        </authorList>
    </citation>
    <scope>NUCLEOTIDE SEQUENCE [LARGE SCALE GENOMIC DNA]</scope>
    <source>
        <strain evidence="2 3">100A6</strain>
    </source>
</reference>
<name>M0M5T7_9EURY</name>
<feature type="transmembrane region" description="Helical" evidence="1">
    <location>
        <begin position="20"/>
        <end position="43"/>
    </location>
</feature>
<protein>
    <recommendedName>
        <fullName evidence="4">Cox cluster protein</fullName>
    </recommendedName>
</protein>
<evidence type="ECO:0008006" key="4">
    <source>
        <dbReference type="Google" id="ProtNLM"/>
    </source>
</evidence>
<evidence type="ECO:0000313" key="2">
    <source>
        <dbReference type="EMBL" id="EMA39979.1"/>
    </source>
</evidence>
<dbReference type="InterPro" id="IPR055942">
    <property type="entry name" value="DUF7520"/>
</dbReference>
<proteinExistence type="predicted"/>
<dbReference type="PATRIC" id="fig|1132509.6.peg.1260"/>
<dbReference type="Pfam" id="PF24364">
    <property type="entry name" value="DUF7520"/>
    <property type="match status" value="1"/>
</dbReference>
<dbReference type="Proteomes" id="UP000011566">
    <property type="component" value="Unassembled WGS sequence"/>
</dbReference>